<evidence type="ECO:0000256" key="2">
    <source>
        <dbReference type="ARBA" id="ARBA00011738"/>
    </source>
</evidence>
<comment type="subunit">
    <text evidence="2">Homodimer.</text>
</comment>
<feature type="compositionally biased region" description="Basic and acidic residues" evidence="6">
    <location>
        <begin position="11"/>
        <end position="21"/>
    </location>
</feature>
<protein>
    <submittedName>
        <fullName evidence="8">NUDIX domain-containing protein</fullName>
    </submittedName>
</protein>
<evidence type="ECO:0000313" key="9">
    <source>
        <dbReference type="Proteomes" id="UP000581206"/>
    </source>
</evidence>
<keyword evidence="3" id="KW-0378">Hydrolase</keyword>
<dbReference type="SUPFAM" id="SSF55811">
    <property type="entry name" value="Nudix"/>
    <property type="match status" value="1"/>
</dbReference>
<feature type="binding site" evidence="4">
    <location>
        <position position="184"/>
    </location>
    <ligand>
        <name>Mg(2+)</name>
        <dbReference type="ChEBI" id="CHEBI:18420"/>
        <label>1</label>
    </ligand>
</feature>
<feature type="short sequence motif" description="Nudix box" evidence="5">
    <location>
        <begin position="117"/>
        <end position="138"/>
    </location>
</feature>
<organism evidence="8 9">
    <name type="scientific">Cellulomonas denverensis</name>
    <dbReference type="NCBI Taxonomy" id="264297"/>
    <lineage>
        <taxon>Bacteria</taxon>
        <taxon>Bacillati</taxon>
        <taxon>Actinomycetota</taxon>
        <taxon>Actinomycetes</taxon>
        <taxon>Micrococcales</taxon>
        <taxon>Cellulomonadaceae</taxon>
        <taxon>Cellulomonas</taxon>
    </lineage>
</organism>
<dbReference type="InterPro" id="IPR000086">
    <property type="entry name" value="NUDIX_hydrolase_dom"/>
</dbReference>
<evidence type="ECO:0000256" key="4">
    <source>
        <dbReference type="PIRSR" id="PIRSR604385-2"/>
    </source>
</evidence>
<dbReference type="Gene3D" id="3.90.79.10">
    <property type="entry name" value="Nucleoside Triphosphate Pyrophosphohydrolase"/>
    <property type="match status" value="1"/>
</dbReference>
<dbReference type="AlphaFoldDB" id="A0A7X6KTZ2"/>
<dbReference type="GO" id="GO:0019693">
    <property type="term" value="P:ribose phosphate metabolic process"/>
    <property type="evidence" value="ECO:0007669"/>
    <property type="project" value="TreeGrafter"/>
</dbReference>
<dbReference type="RefSeq" id="WP_168629058.1">
    <property type="nucleotide sequence ID" value="NZ_BONL01000002.1"/>
</dbReference>
<dbReference type="PROSITE" id="PS51462">
    <property type="entry name" value="NUDIX"/>
    <property type="match status" value="1"/>
</dbReference>
<name>A0A7X6KTZ2_9CELL</name>
<feature type="binding site" evidence="4">
    <location>
        <position position="131"/>
    </location>
    <ligand>
        <name>Mg(2+)</name>
        <dbReference type="ChEBI" id="CHEBI:18420"/>
        <label>1</label>
    </ligand>
</feature>
<dbReference type="InterPro" id="IPR004385">
    <property type="entry name" value="NDP_pyrophosphatase"/>
</dbReference>
<evidence type="ECO:0000256" key="3">
    <source>
        <dbReference type="ARBA" id="ARBA00022801"/>
    </source>
</evidence>
<feature type="region of interest" description="Disordered" evidence="6">
    <location>
        <begin position="1"/>
        <end position="33"/>
    </location>
</feature>
<keyword evidence="4" id="KW-0479">Metal-binding</keyword>
<proteinExistence type="predicted"/>
<evidence type="ECO:0000313" key="8">
    <source>
        <dbReference type="EMBL" id="NKY21934.1"/>
    </source>
</evidence>
<dbReference type="Proteomes" id="UP000581206">
    <property type="component" value="Unassembled WGS sequence"/>
</dbReference>
<keyword evidence="9" id="KW-1185">Reference proteome</keyword>
<dbReference type="NCBIfam" id="TIGR00052">
    <property type="entry name" value="nudix-type nucleoside diphosphatase, YffH/AdpP family"/>
    <property type="match status" value="1"/>
</dbReference>
<keyword evidence="4" id="KW-0460">Magnesium</keyword>
<evidence type="ECO:0000256" key="6">
    <source>
        <dbReference type="SAM" id="MobiDB-lite"/>
    </source>
</evidence>
<evidence type="ECO:0000256" key="1">
    <source>
        <dbReference type="ARBA" id="ARBA00001946"/>
    </source>
</evidence>
<sequence length="231" mass="25497">MNNHAETGRIGADRPDSRGRTGLDAAGRDLTGNPDVRVRQVEVTSDGWHVLRRTTLDYRRRDGRWTSQQRETYDRGNGAVILLHDPERDTVLLTRQFRYPAYVNGHPDGMLIEAAAGLLDLDDPETAIRREAAEELGVRVGPVTHLFDVYMSPGSVTERLHYYLATYRPADRTGSGGGLAEEGEDIEVLELPLTEALAMVADGRIADGKTIILLQWLALSARAGTRSGPPR</sequence>
<comment type="cofactor">
    <cofactor evidence="1 4">
        <name>Mg(2+)</name>
        <dbReference type="ChEBI" id="CHEBI:18420"/>
    </cofactor>
</comment>
<dbReference type="EMBL" id="JAAXOX010000002">
    <property type="protein sequence ID" value="NKY21934.1"/>
    <property type="molecule type" value="Genomic_DNA"/>
</dbReference>
<dbReference type="GO" id="GO:0046872">
    <property type="term" value="F:metal ion binding"/>
    <property type="evidence" value="ECO:0007669"/>
    <property type="project" value="UniProtKB-KW"/>
</dbReference>
<evidence type="ECO:0000259" key="7">
    <source>
        <dbReference type="PROSITE" id="PS51462"/>
    </source>
</evidence>
<dbReference type="PANTHER" id="PTHR11839">
    <property type="entry name" value="UDP/ADP-SUGAR PYROPHOSPHATASE"/>
    <property type="match status" value="1"/>
</dbReference>
<dbReference type="GO" id="GO:0006753">
    <property type="term" value="P:nucleoside phosphate metabolic process"/>
    <property type="evidence" value="ECO:0007669"/>
    <property type="project" value="TreeGrafter"/>
</dbReference>
<reference evidence="8 9" key="1">
    <citation type="submission" date="2020-04" db="EMBL/GenBank/DDBJ databases">
        <title>MicrobeNet Type strains.</title>
        <authorList>
            <person name="Nicholson A.C."/>
        </authorList>
    </citation>
    <scope>NUCLEOTIDE SEQUENCE [LARGE SCALE GENOMIC DNA]</scope>
    <source>
        <strain evidence="8 9">ATCC BAA-788</strain>
    </source>
</reference>
<dbReference type="InterPro" id="IPR015797">
    <property type="entry name" value="NUDIX_hydrolase-like_dom_sf"/>
</dbReference>
<comment type="caution">
    <text evidence="8">The sequence shown here is derived from an EMBL/GenBank/DDBJ whole genome shotgun (WGS) entry which is preliminary data.</text>
</comment>
<dbReference type="CDD" id="cd24157">
    <property type="entry name" value="NUDIX_GDPMK"/>
    <property type="match status" value="1"/>
</dbReference>
<accession>A0A7X6KTZ2</accession>
<dbReference type="GO" id="GO:0016818">
    <property type="term" value="F:hydrolase activity, acting on acid anhydrides, in phosphorus-containing anhydrides"/>
    <property type="evidence" value="ECO:0007669"/>
    <property type="project" value="InterPro"/>
</dbReference>
<feature type="binding site" evidence="4">
    <location>
        <position position="116"/>
    </location>
    <ligand>
        <name>Mg(2+)</name>
        <dbReference type="ChEBI" id="CHEBI:18420"/>
        <label>1</label>
    </ligand>
</feature>
<feature type="binding site" evidence="4">
    <location>
        <position position="135"/>
    </location>
    <ligand>
        <name>Mg(2+)</name>
        <dbReference type="ChEBI" id="CHEBI:18420"/>
        <label>1</label>
    </ligand>
</feature>
<feature type="domain" description="Nudix hydrolase" evidence="7">
    <location>
        <begin position="74"/>
        <end position="213"/>
    </location>
</feature>
<evidence type="ECO:0000256" key="5">
    <source>
        <dbReference type="PIRSR" id="PIRSR604385-3"/>
    </source>
</evidence>
<dbReference type="PANTHER" id="PTHR11839:SF18">
    <property type="entry name" value="NUDIX HYDROLASE DOMAIN-CONTAINING PROTEIN"/>
    <property type="match status" value="1"/>
</dbReference>
<dbReference type="GO" id="GO:0005829">
    <property type="term" value="C:cytosol"/>
    <property type="evidence" value="ECO:0007669"/>
    <property type="project" value="TreeGrafter"/>
</dbReference>
<gene>
    <name evidence="8" type="ORF">HGA03_04570</name>
</gene>
<dbReference type="Pfam" id="PF00293">
    <property type="entry name" value="NUDIX"/>
    <property type="match status" value="1"/>
</dbReference>